<dbReference type="InterPro" id="IPR050695">
    <property type="entry name" value="N-acetylmuramoyl_amidase_3"/>
</dbReference>
<evidence type="ECO:0000256" key="1">
    <source>
        <dbReference type="ARBA" id="ARBA00022737"/>
    </source>
</evidence>
<keyword evidence="2 6" id="KW-0378">Hydrolase</keyword>
<gene>
    <name evidence="6" type="ORF">KQI75_06960</name>
</gene>
<reference evidence="6 7" key="1">
    <citation type="submission" date="2021-06" db="EMBL/GenBank/DDBJ databases">
        <authorList>
            <person name="Sun Q."/>
            <person name="Li D."/>
        </authorList>
    </citation>
    <scope>NUCLEOTIDE SEQUENCE [LARGE SCALE GENOMIC DNA]</scope>
    <source>
        <strain evidence="6 7">MSJd-7</strain>
    </source>
</reference>
<sequence>MKKRLTSFLLAACMMLPLSASAWAAEHPQMEGEEDVTLQPSYGVRSKQSGSNGTLIVTLDPGHGGKDSGATEEWNGTTAMEKDINLKIALACREELSKYAGVKVYMTRDDDTFLELSDRVRYAQSVNAELMVSMHINSSDNSSAQGELVIVPNGNYRPELLEESKKTASRVLSNLESLGLRNRGYLQRNSSENTYPDGSKADYYSILRNSTMANIPSMIIEHAFISNYNDYTKYLSSDDMIQKMGQADAKAIVAAYHLHLKSNNSAASKGDAPFEDIYTTDWYYAPVVFAYQHSLMTGTSDSTFSPQDTLTRAMAVQTLYNYSGKPETADSNRFSDVKQGDWYCKAVSWAAENGVTAGTSETTFSPNDLVTREQFAALLYRFKNGQQTQCSLDAFADANDVSDWAKDAVKWAVNNKILSGSKMNDGTLMLLPRSGATRAETAVMLERMVENVK</sequence>
<feature type="domain" description="SLH" evidence="5">
    <location>
        <begin position="395"/>
        <end position="453"/>
    </location>
</feature>
<feature type="compositionally biased region" description="Polar residues" evidence="3">
    <location>
        <begin position="46"/>
        <end position="55"/>
    </location>
</feature>
<comment type="caution">
    <text evidence="6">The sequence shown here is derived from an EMBL/GenBank/DDBJ whole genome shotgun (WGS) entry which is preliminary data.</text>
</comment>
<keyword evidence="7" id="KW-1185">Reference proteome</keyword>
<feature type="signal peptide" evidence="4">
    <location>
        <begin position="1"/>
        <end position="24"/>
    </location>
</feature>
<organism evidence="6 7">
    <name type="scientific">Butyricicoccus intestinisimiae</name>
    <dbReference type="NCBI Taxonomy" id="2841509"/>
    <lineage>
        <taxon>Bacteria</taxon>
        <taxon>Bacillati</taxon>
        <taxon>Bacillota</taxon>
        <taxon>Clostridia</taxon>
        <taxon>Eubacteriales</taxon>
        <taxon>Butyricicoccaceae</taxon>
        <taxon>Butyricicoccus</taxon>
    </lineage>
</organism>
<dbReference type="Pfam" id="PF01520">
    <property type="entry name" value="Amidase_3"/>
    <property type="match status" value="1"/>
</dbReference>
<dbReference type="Proteomes" id="UP000783588">
    <property type="component" value="Unassembled WGS sequence"/>
</dbReference>
<evidence type="ECO:0000313" key="7">
    <source>
        <dbReference type="Proteomes" id="UP000783588"/>
    </source>
</evidence>
<feature type="chain" id="PRO_5046034772" evidence="4">
    <location>
        <begin position="25"/>
        <end position="453"/>
    </location>
</feature>
<dbReference type="GO" id="GO:0008745">
    <property type="term" value="F:N-acetylmuramoyl-L-alanine amidase activity"/>
    <property type="evidence" value="ECO:0007669"/>
    <property type="project" value="UniProtKB-EC"/>
</dbReference>
<evidence type="ECO:0000313" key="6">
    <source>
        <dbReference type="EMBL" id="MBU5490359.1"/>
    </source>
</evidence>
<feature type="domain" description="SLH" evidence="5">
    <location>
        <begin position="270"/>
        <end position="329"/>
    </location>
</feature>
<evidence type="ECO:0000256" key="3">
    <source>
        <dbReference type="SAM" id="MobiDB-lite"/>
    </source>
</evidence>
<evidence type="ECO:0000259" key="5">
    <source>
        <dbReference type="PROSITE" id="PS51272"/>
    </source>
</evidence>
<keyword evidence="1" id="KW-0677">Repeat</keyword>
<dbReference type="InterPro" id="IPR002508">
    <property type="entry name" value="MurNAc-LAA_cat"/>
</dbReference>
<dbReference type="CDD" id="cd02696">
    <property type="entry name" value="MurNAc-LAA"/>
    <property type="match status" value="1"/>
</dbReference>
<dbReference type="Pfam" id="PF00395">
    <property type="entry name" value="SLH"/>
    <property type="match status" value="2"/>
</dbReference>
<evidence type="ECO:0000256" key="2">
    <source>
        <dbReference type="ARBA" id="ARBA00022801"/>
    </source>
</evidence>
<dbReference type="EMBL" id="JAHLQI010000003">
    <property type="protein sequence ID" value="MBU5490359.1"/>
    <property type="molecule type" value="Genomic_DNA"/>
</dbReference>
<dbReference type="SMART" id="SM00646">
    <property type="entry name" value="Ami_3"/>
    <property type="match status" value="1"/>
</dbReference>
<feature type="region of interest" description="Disordered" evidence="3">
    <location>
        <begin position="43"/>
        <end position="73"/>
    </location>
</feature>
<name>A0ABS6EU15_9FIRM</name>
<evidence type="ECO:0000256" key="4">
    <source>
        <dbReference type="SAM" id="SignalP"/>
    </source>
</evidence>
<dbReference type="RefSeq" id="WP_216470022.1">
    <property type="nucleotide sequence ID" value="NZ_JAHLQI010000003.1"/>
</dbReference>
<accession>A0ABS6EU15</accession>
<dbReference type="EC" id="3.5.1.28" evidence="6"/>
<dbReference type="PANTHER" id="PTHR30404">
    <property type="entry name" value="N-ACETYLMURAMOYL-L-ALANINE AMIDASE"/>
    <property type="match status" value="1"/>
</dbReference>
<dbReference type="InterPro" id="IPR001119">
    <property type="entry name" value="SLH_dom"/>
</dbReference>
<feature type="domain" description="SLH" evidence="5">
    <location>
        <begin position="330"/>
        <end position="393"/>
    </location>
</feature>
<dbReference type="PANTHER" id="PTHR30404:SF0">
    <property type="entry name" value="N-ACETYLMURAMOYL-L-ALANINE AMIDASE AMIC"/>
    <property type="match status" value="1"/>
</dbReference>
<dbReference type="PROSITE" id="PS51272">
    <property type="entry name" value="SLH"/>
    <property type="match status" value="3"/>
</dbReference>
<keyword evidence="4" id="KW-0732">Signal</keyword>
<protein>
    <submittedName>
        <fullName evidence="6">N-acetylmuramoyl-L-alanine amidase</fullName>
        <ecNumber evidence="6">3.5.1.28</ecNumber>
    </submittedName>
</protein>
<proteinExistence type="predicted"/>